<evidence type="ECO:0000256" key="1">
    <source>
        <dbReference type="ARBA" id="ARBA00005211"/>
    </source>
</evidence>
<dbReference type="RefSeq" id="WP_034842282.1">
    <property type="nucleotide sequence ID" value="NZ_JOKH01000009.1"/>
</dbReference>
<reference evidence="6 7" key="1">
    <citation type="submission" date="2014-06" db="EMBL/GenBank/DDBJ databases">
        <title>Whole Genome Sequences of Three Symbiotic Endozoicomonas Bacteria.</title>
        <authorList>
            <person name="Neave M.J."/>
            <person name="Apprill A."/>
            <person name="Voolstra C.R."/>
        </authorList>
    </citation>
    <scope>NUCLEOTIDE SEQUENCE [LARGE SCALE GENOMIC DNA]</scope>
    <source>
        <strain evidence="6 7">DSM 25634</strain>
    </source>
</reference>
<dbReference type="InterPro" id="IPR032710">
    <property type="entry name" value="NTF2-like_dom_sf"/>
</dbReference>
<protein>
    <recommendedName>
        <fullName evidence="8">Aromatic-ring-hydroxylating dioxygenase</fullName>
    </recommendedName>
</protein>
<comment type="caution">
    <text evidence="6">The sequence shown here is derived from an EMBL/GenBank/DDBJ whole genome shotgun (WGS) entry which is preliminary data.</text>
</comment>
<organism evidence="6 7">
    <name type="scientific">Endozoicomonas numazuensis</name>
    <dbReference type="NCBI Taxonomy" id="1137799"/>
    <lineage>
        <taxon>Bacteria</taxon>
        <taxon>Pseudomonadati</taxon>
        <taxon>Pseudomonadota</taxon>
        <taxon>Gammaproteobacteria</taxon>
        <taxon>Oceanospirillales</taxon>
        <taxon>Endozoicomonadaceae</taxon>
        <taxon>Endozoicomonas</taxon>
    </lineage>
</organism>
<name>A0A081N3U8_9GAMM</name>
<dbReference type="InterPro" id="IPR000391">
    <property type="entry name" value="Rng_hydr_dOase-bsu"/>
</dbReference>
<evidence type="ECO:0008006" key="8">
    <source>
        <dbReference type="Google" id="ProtNLM"/>
    </source>
</evidence>
<sequence length="181" mass="21461">MPEINLELISRVEQFYFREARILDNRQFNQWLTLLTEDIRYTIPSRHVPQPDLQKKETEAFLSVEQELSQGLETPYRDEDFLILSIRAMRAFKSNSWTDSPPARTRRFVSNIEVLASEQPGCFEVFSNLMVSYSRHQQDNFFYTAQRKDLIKPEEESFKIAKREVILDWNVITAPSLSIFF</sequence>
<dbReference type="Proteomes" id="UP000028073">
    <property type="component" value="Unassembled WGS sequence"/>
</dbReference>
<dbReference type="EMBL" id="JOKH01000009">
    <property type="protein sequence ID" value="KEQ13121.1"/>
    <property type="molecule type" value="Genomic_DNA"/>
</dbReference>
<comment type="pathway">
    <text evidence="1">Aromatic compound metabolism.</text>
</comment>
<dbReference type="eggNOG" id="COG5517">
    <property type="taxonomic scope" value="Bacteria"/>
</dbReference>
<comment type="similarity">
    <text evidence="2">Belongs to the bacterial ring-hydroxylating dioxygenase beta subunit family.</text>
</comment>
<evidence type="ECO:0000313" key="6">
    <source>
        <dbReference type="EMBL" id="KEQ13121.1"/>
    </source>
</evidence>
<dbReference type="PANTHER" id="PTHR41534">
    <property type="entry name" value="BLR3401 PROTEIN"/>
    <property type="match status" value="1"/>
</dbReference>
<keyword evidence="7" id="KW-1185">Reference proteome</keyword>
<dbReference type="STRING" id="1137799.GZ78_26590"/>
<evidence type="ECO:0000256" key="3">
    <source>
        <dbReference type="ARBA" id="ARBA00022797"/>
    </source>
</evidence>
<keyword evidence="3" id="KW-0058">Aromatic hydrocarbons catabolism</keyword>
<dbReference type="Gene3D" id="3.10.450.50">
    <property type="match status" value="1"/>
</dbReference>
<keyword evidence="5" id="KW-0560">Oxidoreductase</keyword>
<accession>A0A081N3U8</accession>
<evidence type="ECO:0000256" key="4">
    <source>
        <dbReference type="ARBA" id="ARBA00022964"/>
    </source>
</evidence>
<dbReference type="CDD" id="cd00667">
    <property type="entry name" value="ring_hydroxylating_dioxygenases_beta"/>
    <property type="match status" value="1"/>
</dbReference>
<evidence type="ECO:0000256" key="5">
    <source>
        <dbReference type="ARBA" id="ARBA00023002"/>
    </source>
</evidence>
<dbReference type="AlphaFoldDB" id="A0A081N3U8"/>
<dbReference type="PANTHER" id="PTHR41534:SF2">
    <property type="entry name" value="3-PHENYLPROPIONATE_CINNAMIC ACID DIOXYGENASE SUBUNIT BETA"/>
    <property type="match status" value="1"/>
</dbReference>
<gene>
    <name evidence="6" type="ORF">GZ78_26590</name>
</gene>
<evidence type="ECO:0000313" key="7">
    <source>
        <dbReference type="Proteomes" id="UP000028073"/>
    </source>
</evidence>
<dbReference type="GO" id="GO:0051213">
    <property type="term" value="F:dioxygenase activity"/>
    <property type="evidence" value="ECO:0007669"/>
    <property type="project" value="UniProtKB-KW"/>
</dbReference>
<dbReference type="OrthoDB" id="7062869at2"/>
<evidence type="ECO:0000256" key="2">
    <source>
        <dbReference type="ARBA" id="ARBA00009570"/>
    </source>
</evidence>
<dbReference type="GO" id="GO:0019380">
    <property type="term" value="P:3-phenylpropionate catabolic process"/>
    <property type="evidence" value="ECO:0007669"/>
    <property type="project" value="TreeGrafter"/>
</dbReference>
<proteinExistence type="inferred from homology"/>
<keyword evidence="4" id="KW-0223">Dioxygenase</keyword>
<dbReference type="Pfam" id="PF00866">
    <property type="entry name" value="Ring_hydroxyl_B"/>
    <property type="match status" value="1"/>
</dbReference>
<dbReference type="SUPFAM" id="SSF54427">
    <property type="entry name" value="NTF2-like"/>
    <property type="match status" value="1"/>
</dbReference>